<organism evidence="2 3">
    <name type="scientific">Tautonia plasticadhaerens</name>
    <dbReference type="NCBI Taxonomy" id="2527974"/>
    <lineage>
        <taxon>Bacteria</taxon>
        <taxon>Pseudomonadati</taxon>
        <taxon>Planctomycetota</taxon>
        <taxon>Planctomycetia</taxon>
        <taxon>Isosphaerales</taxon>
        <taxon>Isosphaeraceae</taxon>
        <taxon>Tautonia</taxon>
    </lineage>
</organism>
<dbReference type="PANTHER" id="PTHR46656">
    <property type="entry name" value="PUTATIVE-RELATED"/>
    <property type="match status" value="1"/>
</dbReference>
<dbReference type="Gene3D" id="3.40.50.2000">
    <property type="entry name" value="Glycogen Phosphorylase B"/>
    <property type="match status" value="1"/>
</dbReference>
<dbReference type="OrthoDB" id="570545at2"/>
<dbReference type="Pfam" id="PF13692">
    <property type="entry name" value="Glyco_trans_1_4"/>
    <property type="match status" value="1"/>
</dbReference>
<protein>
    <submittedName>
        <fullName evidence="2">Glycosyl transferases group 1</fullName>
    </submittedName>
</protein>
<dbReference type="PANTHER" id="PTHR46656:SF3">
    <property type="entry name" value="PUTATIVE-RELATED"/>
    <property type="match status" value="1"/>
</dbReference>
<accession>A0A518H4K9</accession>
<feature type="region of interest" description="Disordered" evidence="1">
    <location>
        <begin position="192"/>
        <end position="220"/>
    </location>
</feature>
<evidence type="ECO:0000313" key="2">
    <source>
        <dbReference type="EMBL" id="QDV35770.1"/>
    </source>
</evidence>
<dbReference type="AlphaFoldDB" id="A0A518H4K9"/>
<evidence type="ECO:0000313" key="3">
    <source>
        <dbReference type="Proteomes" id="UP000317835"/>
    </source>
</evidence>
<keyword evidence="3" id="KW-1185">Reference proteome</keyword>
<sequence>MNAAIGSTPRPAADPRPGAPCFLVSTTAGAKDIRRNMGNADYSYAFVLKAMAPVLDRLGPWQVVEQPESSLSYRACRAREQGLTPIHLCLHPPHNAYLTPDVPTVAFPFWEFPKLPDRDLGLDTRQNWKRILDRTDLVIAACRFTASTFRRSGLRPPVAVVPVPLPDSAFAVPDWDPGWAFELECRHVVFDGRPPSGDDQAPPRPRLSAADDPDRPAWQRLTGDAYRGGRDFYKAKVMRYLSEEAAEALFQAKNRLVRRTAATRILRPPLATLRLDGLVFTSIFNLGDRRKNIDDLVSAFLLAFQDRPDATLVLKLATNPDREYFELKELRTRYERMNIRHSCRVVAITDYLSDEDLASLNRATTYYLNTSKAEGACLPLQEALAAGRPGIAPRHTAMEDYLDDQVAFVIPSHPEPTYIPHDPEPRFETSWHRLNWQQLHDHLIEAARVADRDRDRYHRMAEAGRRRMRSLASRDASASALAEALRLIPESAHRRGFSWSD</sequence>
<dbReference type="SUPFAM" id="SSF53756">
    <property type="entry name" value="UDP-Glycosyltransferase/glycogen phosphorylase"/>
    <property type="match status" value="1"/>
</dbReference>
<keyword evidence="2" id="KW-0808">Transferase</keyword>
<dbReference type="KEGG" id="tpla:ElP_36780"/>
<proteinExistence type="predicted"/>
<dbReference type="EMBL" id="CP036426">
    <property type="protein sequence ID" value="QDV35770.1"/>
    <property type="molecule type" value="Genomic_DNA"/>
</dbReference>
<dbReference type="Proteomes" id="UP000317835">
    <property type="component" value="Chromosome"/>
</dbReference>
<dbReference type="RefSeq" id="WP_145271572.1">
    <property type="nucleotide sequence ID" value="NZ_CP036426.1"/>
</dbReference>
<gene>
    <name evidence="2" type="ORF">ElP_36780</name>
</gene>
<dbReference type="GO" id="GO:0016740">
    <property type="term" value="F:transferase activity"/>
    <property type="evidence" value="ECO:0007669"/>
    <property type="project" value="UniProtKB-KW"/>
</dbReference>
<name>A0A518H4K9_9BACT</name>
<reference evidence="2 3" key="1">
    <citation type="submission" date="2019-02" db="EMBL/GenBank/DDBJ databases">
        <title>Deep-cultivation of Planctomycetes and their phenomic and genomic characterization uncovers novel biology.</title>
        <authorList>
            <person name="Wiegand S."/>
            <person name="Jogler M."/>
            <person name="Boedeker C."/>
            <person name="Pinto D."/>
            <person name="Vollmers J."/>
            <person name="Rivas-Marin E."/>
            <person name="Kohn T."/>
            <person name="Peeters S.H."/>
            <person name="Heuer A."/>
            <person name="Rast P."/>
            <person name="Oberbeckmann S."/>
            <person name="Bunk B."/>
            <person name="Jeske O."/>
            <person name="Meyerdierks A."/>
            <person name="Storesund J.E."/>
            <person name="Kallscheuer N."/>
            <person name="Luecker S."/>
            <person name="Lage O.M."/>
            <person name="Pohl T."/>
            <person name="Merkel B.J."/>
            <person name="Hornburger P."/>
            <person name="Mueller R.-W."/>
            <person name="Bruemmer F."/>
            <person name="Labrenz M."/>
            <person name="Spormann A.M."/>
            <person name="Op den Camp H."/>
            <person name="Overmann J."/>
            <person name="Amann R."/>
            <person name="Jetten M.S.M."/>
            <person name="Mascher T."/>
            <person name="Medema M.H."/>
            <person name="Devos D.P."/>
            <person name="Kaster A.-K."/>
            <person name="Ovreas L."/>
            <person name="Rohde M."/>
            <person name="Galperin M.Y."/>
            <person name="Jogler C."/>
        </authorList>
    </citation>
    <scope>NUCLEOTIDE SEQUENCE [LARGE SCALE GENOMIC DNA]</scope>
    <source>
        <strain evidence="2 3">ElP</strain>
    </source>
</reference>
<dbReference type="CDD" id="cd01635">
    <property type="entry name" value="Glycosyltransferase_GTB-type"/>
    <property type="match status" value="1"/>
</dbReference>
<evidence type="ECO:0000256" key="1">
    <source>
        <dbReference type="SAM" id="MobiDB-lite"/>
    </source>
</evidence>